<reference evidence="13 14" key="1">
    <citation type="submission" date="2024-04" db="EMBL/GenBank/DDBJ databases">
        <title>genome sequences of Mucor flavus KT1a and Helicostylum pulchrum KT1b strains isolated from the surface of a dry-aged beef.</title>
        <authorList>
            <person name="Toyotome T."/>
            <person name="Hosono M."/>
            <person name="Torimaru M."/>
            <person name="Fukuda K."/>
            <person name="Mikami N."/>
        </authorList>
    </citation>
    <scope>NUCLEOTIDE SEQUENCE [LARGE SCALE GENOMIC DNA]</scope>
    <source>
        <strain evidence="13 14">KT1a</strain>
    </source>
</reference>
<dbReference type="InterPro" id="IPR013083">
    <property type="entry name" value="Znf_RING/FYVE/PHD"/>
</dbReference>
<evidence type="ECO:0000256" key="7">
    <source>
        <dbReference type="ARBA" id="ARBA00022786"/>
    </source>
</evidence>
<evidence type="ECO:0000256" key="6">
    <source>
        <dbReference type="ARBA" id="ARBA00022771"/>
    </source>
</evidence>
<keyword evidence="10" id="KW-0812">Transmembrane</keyword>
<keyword evidence="7" id="KW-0833">Ubl conjugation pathway</keyword>
<keyword evidence="14" id="KW-1185">Reference proteome</keyword>
<dbReference type="SUPFAM" id="SSF57850">
    <property type="entry name" value="RING/U-box"/>
    <property type="match status" value="3"/>
</dbReference>
<dbReference type="PROSITE" id="PS50089">
    <property type="entry name" value="ZF_RING_2"/>
    <property type="match status" value="1"/>
</dbReference>
<evidence type="ECO:0000256" key="4">
    <source>
        <dbReference type="ARBA" id="ARBA00022723"/>
    </source>
</evidence>
<evidence type="ECO:0000256" key="3">
    <source>
        <dbReference type="ARBA" id="ARBA00022679"/>
    </source>
</evidence>
<dbReference type="Pfam" id="PF00097">
    <property type="entry name" value="zf-C3HC4"/>
    <property type="match status" value="1"/>
</dbReference>
<dbReference type="Proteomes" id="UP001473302">
    <property type="component" value="Unassembled WGS sequence"/>
</dbReference>
<dbReference type="InterPro" id="IPR017907">
    <property type="entry name" value="Znf_RING_CS"/>
</dbReference>
<evidence type="ECO:0000259" key="12">
    <source>
        <dbReference type="PROSITE" id="PS51873"/>
    </source>
</evidence>
<evidence type="ECO:0000313" key="13">
    <source>
        <dbReference type="EMBL" id="GAA5810803.1"/>
    </source>
</evidence>
<feature type="transmembrane region" description="Helical" evidence="10">
    <location>
        <begin position="7"/>
        <end position="25"/>
    </location>
</feature>
<keyword evidence="6 9" id="KW-0863">Zinc-finger</keyword>
<dbReference type="PANTHER" id="PTHR11685">
    <property type="entry name" value="RBR FAMILY RING FINGER AND IBR DOMAIN-CONTAINING"/>
    <property type="match status" value="1"/>
</dbReference>
<evidence type="ECO:0000256" key="5">
    <source>
        <dbReference type="ARBA" id="ARBA00022737"/>
    </source>
</evidence>
<evidence type="ECO:0000259" key="11">
    <source>
        <dbReference type="PROSITE" id="PS50089"/>
    </source>
</evidence>
<dbReference type="Gene3D" id="1.20.120.1750">
    <property type="match status" value="1"/>
</dbReference>
<feature type="domain" description="RING-type" evidence="11">
    <location>
        <begin position="153"/>
        <end position="202"/>
    </location>
</feature>
<dbReference type="InterPro" id="IPR018957">
    <property type="entry name" value="Znf_C3HC4_RING-type"/>
</dbReference>
<dbReference type="InterPro" id="IPR031127">
    <property type="entry name" value="E3_UB_ligase_RBR"/>
</dbReference>
<sequence>MSALNAIFAGHGVIQAVIALQLLLIPHATDYFFPKEFDITTVLLLRFYGAALAGIAVISLLCRDMPNMLPCKRGAACGFMVYHGIMSLVIFQSRNEGPLAVNASWGLSAFHGIQAFVLYAWYTATAGQVKAFLKKGNDANTNKKNAWTVLSECIVCLNPTDENKMFETGKCGHLVCQDCLRRYFNDALKDDRYTSYIYIECPSAACKESFESFKVLHDIFSSKEAEDWWNSAISSKAYIANKVSCPMENCKAVFDADMELTKKCNFTECYECHRGFCMTCQTAWHPGSYKLLYLIYASIDVIKVFDDKESEKKTLQEAERRHWRRCPTCGHLIERKRVRSGCNTIYCRCGGSFCYNCGAKQCLCAGNHPQVNLRNARPINPLPLPPVRRRR</sequence>
<name>A0ABP9YVB1_9FUNG</name>
<dbReference type="EC" id="2.3.2.31" evidence="2"/>
<evidence type="ECO:0000256" key="10">
    <source>
        <dbReference type="SAM" id="Phobius"/>
    </source>
</evidence>
<dbReference type="Gene3D" id="3.30.40.10">
    <property type="entry name" value="Zinc/RING finger domain, C3HC4 (zinc finger)"/>
    <property type="match status" value="1"/>
</dbReference>
<keyword evidence="4" id="KW-0479">Metal-binding</keyword>
<keyword evidence="3" id="KW-0808">Transferase</keyword>
<comment type="caution">
    <text evidence="13">The sequence shown here is derived from an EMBL/GenBank/DDBJ whole genome shotgun (WGS) entry which is preliminary data.</text>
</comment>
<evidence type="ECO:0000256" key="9">
    <source>
        <dbReference type="PROSITE-ProRule" id="PRU00175"/>
    </source>
</evidence>
<feature type="transmembrane region" description="Helical" evidence="10">
    <location>
        <begin position="103"/>
        <end position="122"/>
    </location>
</feature>
<keyword evidence="8" id="KW-0862">Zinc</keyword>
<protein>
    <recommendedName>
        <fullName evidence="2">RBR-type E3 ubiquitin transferase</fullName>
        <ecNumber evidence="2">2.3.2.31</ecNumber>
    </recommendedName>
</protein>
<accession>A0ABP9YVB1</accession>
<keyword evidence="10" id="KW-0472">Membrane</keyword>
<evidence type="ECO:0000313" key="14">
    <source>
        <dbReference type="Proteomes" id="UP001473302"/>
    </source>
</evidence>
<dbReference type="InterPro" id="IPR001841">
    <property type="entry name" value="Znf_RING"/>
</dbReference>
<proteinExistence type="predicted"/>
<comment type="catalytic activity">
    <reaction evidence="1">
        <text>[E2 ubiquitin-conjugating enzyme]-S-ubiquitinyl-L-cysteine + [acceptor protein]-L-lysine = [E2 ubiquitin-conjugating enzyme]-L-cysteine + [acceptor protein]-N(6)-ubiquitinyl-L-lysine.</text>
        <dbReference type="EC" id="2.3.2.31"/>
    </reaction>
</comment>
<keyword evidence="5" id="KW-0677">Repeat</keyword>
<gene>
    <name evidence="13" type="ORF">MFLAVUS_004230</name>
</gene>
<evidence type="ECO:0000256" key="8">
    <source>
        <dbReference type="ARBA" id="ARBA00022833"/>
    </source>
</evidence>
<feature type="transmembrane region" description="Helical" evidence="10">
    <location>
        <begin position="45"/>
        <end position="62"/>
    </location>
</feature>
<feature type="transmembrane region" description="Helical" evidence="10">
    <location>
        <begin position="74"/>
        <end position="91"/>
    </location>
</feature>
<dbReference type="InterPro" id="IPR002867">
    <property type="entry name" value="IBR_dom"/>
</dbReference>
<dbReference type="EMBL" id="BAABUK010000008">
    <property type="protein sequence ID" value="GAA5810803.1"/>
    <property type="molecule type" value="Genomic_DNA"/>
</dbReference>
<dbReference type="Pfam" id="PF01485">
    <property type="entry name" value="IBR"/>
    <property type="match status" value="2"/>
</dbReference>
<dbReference type="PROSITE" id="PS51873">
    <property type="entry name" value="TRIAD"/>
    <property type="match status" value="1"/>
</dbReference>
<feature type="domain" description="RING-type" evidence="12">
    <location>
        <begin position="149"/>
        <end position="376"/>
    </location>
</feature>
<keyword evidence="10" id="KW-1133">Transmembrane helix</keyword>
<dbReference type="InterPro" id="IPR044066">
    <property type="entry name" value="TRIAD_supradom"/>
</dbReference>
<dbReference type="PROSITE" id="PS00518">
    <property type="entry name" value="ZF_RING_1"/>
    <property type="match status" value="1"/>
</dbReference>
<organism evidence="13 14">
    <name type="scientific">Mucor flavus</name>
    <dbReference type="NCBI Taxonomy" id="439312"/>
    <lineage>
        <taxon>Eukaryota</taxon>
        <taxon>Fungi</taxon>
        <taxon>Fungi incertae sedis</taxon>
        <taxon>Mucoromycota</taxon>
        <taxon>Mucoromycotina</taxon>
        <taxon>Mucoromycetes</taxon>
        <taxon>Mucorales</taxon>
        <taxon>Mucorineae</taxon>
        <taxon>Mucoraceae</taxon>
        <taxon>Mucor</taxon>
    </lineage>
</organism>
<dbReference type="CDD" id="cd22584">
    <property type="entry name" value="Rcat_RBR_unk"/>
    <property type="match status" value="1"/>
</dbReference>
<evidence type="ECO:0000256" key="2">
    <source>
        <dbReference type="ARBA" id="ARBA00012251"/>
    </source>
</evidence>
<evidence type="ECO:0000256" key="1">
    <source>
        <dbReference type="ARBA" id="ARBA00001798"/>
    </source>
</evidence>